<comment type="caution">
    <text evidence="2">The sequence shown here is derived from an EMBL/GenBank/DDBJ whole genome shotgun (WGS) entry which is preliminary data.</text>
</comment>
<keyword evidence="1" id="KW-1133">Transmembrane helix</keyword>
<keyword evidence="3" id="KW-1185">Reference proteome</keyword>
<evidence type="ECO:0000256" key="1">
    <source>
        <dbReference type="SAM" id="Phobius"/>
    </source>
</evidence>
<dbReference type="RefSeq" id="WP_130089064.1">
    <property type="nucleotide sequence ID" value="NZ_RCXL01000026.1"/>
</dbReference>
<evidence type="ECO:0000313" key="3">
    <source>
        <dbReference type="Proteomes" id="UP000335496"/>
    </source>
</evidence>
<feature type="transmembrane region" description="Helical" evidence="1">
    <location>
        <begin position="49"/>
        <end position="69"/>
    </location>
</feature>
<dbReference type="EMBL" id="VVZX01000024">
    <property type="protein sequence ID" value="KAA5271358.1"/>
    <property type="molecule type" value="Genomic_DNA"/>
</dbReference>
<evidence type="ECO:0008006" key="4">
    <source>
        <dbReference type="Google" id="ProtNLM"/>
    </source>
</evidence>
<keyword evidence="1" id="KW-0472">Membrane</keyword>
<organism evidence="2 3">
    <name type="scientific">Bacteroides eggerthii</name>
    <dbReference type="NCBI Taxonomy" id="28111"/>
    <lineage>
        <taxon>Bacteria</taxon>
        <taxon>Pseudomonadati</taxon>
        <taxon>Bacteroidota</taxon>
        <taxon>Bacteroidia</taxon>
        <taxon>Bacteroidales</taxon>
        <taxon>Bacteroidaceae</taxon>
        <taxon>Bacteroides</taxon>
    </lineage>
</organism>
<keyword evidence="1" id="KW-0812">Transmembrane</keyword>
<protein>
    <recommendedName>
        <fullName evidence="4">Transmembrane protein</fullName>
    </recommendedName>
</protein>
<reference evidence="2 3" key="1">
    <citation type="journal article" date="2019" name="Nat. Med.">
        <title>A library of human gut bacterial isolates paired with longitudinal multiomics data enables mechanistic microbiome research.</title>
        <authorList>
            <person name="Poyet M."/>
            <person name="Groussin M."/>
            <person name="Gibbons S.M."/>
            <person name="Avila-Pacheco J."/>
            <person name="Jiang X."/>
            <person name="Kearney S.M."/>
            <person name="Perrotta A.R."/>
            <person name="Berdy B."/>
            <person name="Zhao S."/>
            <person name="Lieberman T.D."/>
            <person name="Swanson P.K."/>
            <person name="Smith M."/>
            <person name="Roesemann S."/>
            <person name="Alexander J.E."/>
            <person name="Rich S.A."/>
            <person name="Livny J."/>
            <person name="Vlamakis H."/>
            <person name="Clish C."/>
            <person name="Bullock K."/>
            <person name="Deik A."/>
            <person name="Scott J."/>
            <person name="Pierce K.A."/>
            <person name="Xavier R.J."/>
            <person name="Alm E.J."/>
        </authorList>
    </citation>
    <scope>NUCLEOTIDE SEQUENCE [LARGE SCALE GENOMIC DNA]</scope>
    <source>
        <strain evidence="2 3">BIOML-A1</strain>
    </source>
</reference>
<dbReference type="Proteomes" id="UP000335496">
    <property type="component" value="Unassembled WGS sequence"/>
</dbReference>
<name>A0ABQ6SA47_9BACE</name>
<gene>
    <name evidence="2" type="ORF">F2Z23_15090</name>
</gene>
<proteinExistence type="predicted"/>
<sequence length="164" mass="18818">METIDITLGIEDFEWYFWLSVITVLLISLSVVVIFCRNISLSRKQVMKVSLVSFPLILALSMISSFLTFQDVIFNNHIKNNYDVYFREQMSKSHLPDITINPLTSIAWTNNSNFGLVTFKYWGGQHHIASYSYDGLISLTRKITSSFSYAASPFSSENNMTKDE</sequence>
<feature type="transmembrane region" description="Helical" evidence="1">
    <location>
        <begin position="15"/>
        <end position="37"/>
    </location>
</feature>
<evidence type="ECO:0000313" key="2">
    <source>
        <dbReference type="EMBL" id="KAA5271358.1"/>
    </source>
</evidence>
<accession>A0ABQ6SA47</accession>